<evidence type="ECO:0000313" key="1">
    <source>
        <dbReference type="EMBL" id="UYB35499.1"/>
    </source>
</evidence>
<accession>A0ABY6FRA3</accession>
<dbReference type="Pfam" id="PF05133">
    <property type="entry name" value="SPP1_portal"/>
    <property type="match status" value="1"/>
</dbReference>
<keyword evidence="2" id="KW-1185">Reference proteome</keyword>
<dbReference type="InterPro" id="IPR021145">
    <property type="entry name" value="Portal_protein_SPP1_Gp6-like"/>
</dbReference>
<organism evidence="1 2">
    <name type="scientific">Arthrobacter koreensis</name>
    <dbReference type="NCBI Taxonomy" id="199136"/>
    <lineage>
        <taxon>Bacteria</taxon>
        <taxon>Bacillati</taxon>
        <taxon>Actinomycetota</taxon>
        <taxon>Actinomycetes</taxon>
        <taxon>Micrococcales</taxon>
        <taxon>Micrococcaceae</taxon>
        <taxon>Arthrobacter</taxon>
    </lineage>
</organism>
<name>A0ABY6FRA3_9MICC</name>
<dbReference type="Proteomes" id="UP001063368">
    <property type="component" value="Chromosome"/>
</dbReference>
<evidence type="ECO:0000313" key="2">
    <source>
        <dbReference type="Proteomes" id="UP001063368"/>
    </source>
</evidence>
<gene>
    <name evidence="1" type="ORF">N9A08_12820</name>
</gene>
<proteinExistence type="predicted"/>
<dbReference type="EMBL" id="CP106856">
    <property type="protein sequence ID" value="UYB35499.1"/>
    <property type="molecule type" value="Genomic_DNA"/>
</dbReference>
<dbReference type="RefSeq" id="WP_263127501.1">
    <property type="nucleotide sequence ID" value="NZ_CP106856.1"/>
</dbReference>
<protein>
    <submittedName>
        <fullName evidence="1">Phage portal protein</fullName>
    </submittedName>
</protein>
<sequence>MIDTLVVPGLFVEDSYVLNECLEQLRSVAGINATRRNYFEAKQRVRHLGIAIPPQLQSFETVSGWPYKAVKSLASRIKLGGFAAPGQDLSERGVDQIWAENRLGIEAHHAHMSALTYGVSFVAVMAGGPGEPAAIIRTLSPTSSTALWDANKRRARAALSVTAMDAGTPSEFILYLEDKVVTAQFERGRWVLDEQRHSLGRCPVVVLAYDSSPEYPFGRSRITQGVMRITDEAIRTALRMEVSAEFYSSPQRYILGADESAFRNAHGTAVSAWKAITGHVLAIGKDEDGDTPSVGQFAQQTMGPHESMLRTIGAKFSGETNIPVGTLGIIHDNPSSDAAMHTAYLDLNADAESAHEPFGAAWVDAMRMAVEIRGGDTEGLELLTTKWRDPATPTKAAAADAVMKMVTAGVLPADSAVTLEQLGFDQTTIDRVVADRRRSAVSSLVAGISQRLDAANRDPVVQAAAGERGAGEAV</sequence>
<reference evidence="1" key="1">
    <citation type="submission" date="2022-09" db="EMBL/GenBank/DDBJ databases">
        <authorList>
            <person name="Li D."/>
            <person name="Cheng J."/>
            <person name="Li Y."/>
        </authorList>
    </citation>
    <scope>NUCLEOTIDE SEQUENCE</scope>
    <source>
        <strain evidence="1">DL</strain>
    </source>
</reference>